<feature type="transmembrane region" description="Helical" evidence="8">
    <location>
        <begin position="39"/>
        <end position="59"/>
    </location>
</feature>
<evidence type="ECO:0000256" key="5">
    <source>
        <dbReference type="ARBA" id="ARBA00022692"/>
    </source>
</evidence>
<feature type="transmembrane region" description="Helical" evidence="8">
    <location>
        <begin position="71"/>
        <end position="91"/>
    </location>
</feature>
<keyword evidence="4" id="KW-1003">Cell membrane</keyword>
<feature type="domain" description="Major facilitator superfamily (MFS) profile" evidence="9">
    <location>
        <begin position="33"/>
        <end position="417"/>
    </location>
</feature>
<keyword evidence="11" id="KW-1185">Reference proteome</keyword>
<dbReference type="EMBL" id="CP091511">
    <property type="protein sequence ID" value="UOO88772.1"/>
    <property type="molecule type" value="Genomic_DNA"/>
</dbReference>
<dbReference type="Proteomes" id="UP000832011">
    <property type="component" value="Chromosome"/>
</dbReference>
<feature type="transmembrane region" description="Helical" evidence="8">
    <location>
        <begin position="277"/>
        <end position="295"/>
    </location>
</feature>
<keyword evidence="3" id="KW-0813">Transport</keyword>
<feature type="transmembrane region" description="Helical" evidence="8">
    <location>
        <begin position="242"/>
        <end position="262"/>
    </location>
</feature>
<keyword evidence="5 8" id="KW-0812">Transmembrane</keyword>
<feature type="transmembrane region" description="Helical" evidence="8">
    <location>
        <begin position="307"/>
        <end position="324"/>
    </location>
</feature>
<dbReference type="Pfam" id="PF07690">
    <property type="entry name" value="MFS_1"/>
    <property type="match status" value="1"/>
</dbReference>
<feature type="transmembrane region" description="Helical" evidence="8">
    <location>
        <begin position="366"/>
        <end position="385"/>
    </location>
</feature>
<dbReference type="InterPro" id="IPR020846">
    <property type="entry name" value="MFS_dom"/>
</dbReference>
<feature type="transmembrane region" description="Helical" evidence="8">
    <location>
        <begin position="161"/>
        <end position="180"/>
    </location>
</feature>
<reference evidence="10 11" key="1">
    <citation type="journal article" date="2022" name="Res Sq">
        <title>Evolution of multicellular longitudinally dividing oral cavity symbionts (Neisseriaceae).</title>
        <authorList>
            <person name="Nyongesa S."/>
            <person name="Weber P."/>
            <person name="Bernet E."/>
            <person name="Pullido F."/>
            <person name="Nieckarz M."/>
            <person name="Delaby M."/>
            <person name="Nieves C."/>
            <person name="Viehboeck T."/>
            <person name="Krause N."/>
            <person name="Rivera-Millot A."/>
            <person name="Nakamura A."/>
            <person name="Vischer N."/>
            <person name="VanNieuwenhze M."/>
            <person name="Brun Y."/>
            <person name="Cava F."/>
            <person name="Bulgheresi S."/>
            <person name="Veyrier F."/>
        </authorList>
    </citation>
    <scope>NUCLEOTIDE SEQUENCE [LARGE SCALE GENOMIC DNA]</scope>
    <source>
        <strain evidence="10 11">SN4</strain>
    </source>
</reference>
<feature type="transmembrane region" description="Helical" evidence="8">
    <location>
        <begin position="128"/>
        <end position="149"/>
    </location>
</feature>
<evidence type="ECO:0000256" key="7">
    <source>
        <dbReference type="ARBA" id="ARBA00023136"/>
    </source>
</evidence>
<comment type="subcellular location">
    <subcellularLocation>
        <location evidence="1">Cell membrane</location>
        <topology evidence="1">Multi-pass membrane protein</topology>
    </subcellularLocation>
</comment>
<dbReference type="PANTHER" id="PTHR43271">
    <property type="entry name" value="BLL2771 PROTEIN"/>
    <property type="match status" value="1"/>
</dbReference>
<organism evidence="10 11">
    <name type="scientific">Vitreoscilla massiliensis</name>
    <dbReference type="NCBI Taxonomy" id="1689272"/>
    <lineage>
        <taxon>Bacteria</taxon>
        <taxon>Pseudomonadati</taxon>
        <taxon>Pseudomonadota</taxon>
        <taxon>Betaproteobacteria</taxon>
        <taxon>Neisseriales</taxon>
        <taxon>Neisseriaceae</taxon>
        <taxon>Vitreoscilla</taxon>
    </lineage>
</organism>
<dbReference type="Gene3D" id="1.20.1250.20">
    <property type="entry name" value="MFS general substrate transporter like domains"/>
    <property type="match status" value="1"/>
</dbReference>
<evidence type="ECO:0000256" key="2">
    <source>
        <dbReference type="ARBA" id="ARBA00008335"/>
    </source>
</evidence>
<feature type="transmembrane region" description="Helical" evidence="8">
    <location>
        <begin position="391"/>
        <end position="409"/>
    </location>
</feature>
<comment type="similarity">
    <text evidence="2">Belongs to the major facilitator superfamily.</text>
</comment>
<dbReference type="CDD" id="cd17324">
    <property type="entry name" value="MFS_NepI_like"/>
    <property type="match status" value="1"/>
</dbReference>
<evidence type="ECO:0000256" key="8">
    <source>
        <dbReference type="SAM" id="Phobius"/>
    </source>
</evidence>
<dbReference type="PANTHER" id="PTHR43271:SF1">
    <property type="entry name" value="INNER MEMBRANE TRANSPORT PROTEIN YNFM"/>
    <property type="match status" value="1"/>
</dbReference>
<feature type="transmembrane region" description="Helical" evidence="8">
    <location>
        <begin position="103"/>
        <end position="122"/>
    </location>
</feature>
<evidence type="ECO:0000256" key="6">
    <source>
        <dbReference type="ARBA" id="ARBA00022989"/>
    </source>
</evidence>
<dbReference type="InterPro" id="IPR011701">
    <property type="entry name" value="MFS"/>
</dbReference>
<keyword evidence="6 8" id="KW-1133">Transmembrane helix</keyword>
<sequence length="418" mass="44890">MASTTVGAADRKTLNQTTGSIAAPKWTRIGTPTYTKARIALFLLGFASFSMIYCVQPLLPQFTSSFNISPANSALALSLTTGFLAVSIVLSSAFSQVLGRKKLMFVSMFIASILNIATALTHDWNTLIVIRALEGFVLGGVPAVAMAWVAEEIHPDDLGKAMGVLIAGNAFGGMMGRVGMGMLLEYFSWQTAMLTLGVLCLASSLGFLVLLPASQNFVAQKHFQMSFHLRAWGQHLQNRRLLTLYGLGFLLCSIFVTTFNYMTFRLSGEPFALSPTQISWLFLCYNIGMVASSTAGSMGKRFGQKQILMFGFVLMLLGVLITLMSNLPAIIVGIAMVTFGFFVTHSIASSLVGAEAKTTKGHASSLYLLFYYLGSSSIGSIGGWFWINGGWLAIVALTAILCIAAMALTQMKIGKATA</sequence>
<accession>A0ABY4DZP8</accession>
<evidence type="ECO:0000259" key="9">
    <source>
        <dbReference type="PROSITE" id="PS50850"/>
    </source>
</evidence>
<evidence type="ECO:0000313" key="11">
    <source>
        <dbReference type="Proteomes" id="UP000832011"/>
    </source>
</evidence>
<name>A0ABY4DZP8_9NEIS</name>
<dbReference type="RefSeq" id="WP_058358085.1">
    <property type="nucleotide sequence ID" value="NZ_CABKVG010000010.1"/>
</dbReference>
<evidence type="ECO:0000256" key="4">
    <source>
        <dbReference type="ARBA" id="ARBA00022475"/>
    </source>
</evidence>
<protein>
    <submittedName>
        <fullName evidence="10">MFS transporter</fullName>
    </submittedName>
</protein>
<feature type="transmembrane region" description="Helical" evidence="8">
    <location>
        <begin position="186"/>
        <end position="211"/>
    </location>
</feature>
<keyword evidence="7 8" id="KW-0472">Membrane</keyword>
<evidence type="ECO:0000313" key="10">
    <source>
        <dbReference type="EMBL" id="UOO88772.1"/>
    </source>
</evidence>
<proteinExistence type="inferred from homology"/>
<gene>
    <name evidence="10" type="ORF">LVJ82_15110</name>
</gene>
<dbReference type="SUPFAM" id="SSF103473">
    <property type="entry name" value="MFS general substrate transporter"/>
    <property type="match status" value="1"/>
</dbReference>
<evidence type="ECO:0000256" key="3">
    <source>
        <dbReference type="ARBA" id="ARBA00022448"/>
    </source>
</evidence>
<evidence type="ECO:0000256" key="1">
    <source>
        <dbReference type="ARBA" id="ARBA00004651"/>
    </source>
</evidence>
<dbReference type="InterPro" id="IPR036259">
    <property type="entry name" value="MFS_trans_sf"/>
</dbReference>
<dbReference type="PROSITE" id="PS50850">
    <property type="entry name" value="MFS"/>
    <property type="match status" value="1"/>
</dbReference>
<feature type="transmembrane region" description="Helical" evidence="8">
    <location>
        <begin position="330"/>
        <end position="354"/>
    </location>
</feature>